<evidence type="ECO:0000313" key="15">
    <source>
        <dbReference type="Proteomes" id="UP000002051"/>
    </source>
</evidence>
<dbReference type="InterPro" id="IPR044838">
    <property type="entry name" value="EGY1-like"/>
</dbReference>
<keyword evidence="10" id="KW-0482">Metalloprotease</keyword>
<dbReference type="PANTHER" id="PTHR31412:SF2">
    <property type="entry name" value="ZINC METALLOPEPTIDASE EGY3, CHLOROPLASTIC-RELATED"/>
    <property type="match status" value="1"/>
</dbReference>
<dbReference type="EnsemblPlants" id="KEH24970">
    <property type="protein sequence ID" value="KEH24970"/>
    <property type="gene ID" value="MTR_6g011370"/>
</dbReference>
<dbReference type="Proteomes" id="UP000002051">
    <property type="component" value="Chromosome 6"/>
</dbReference>
<dbReference type="GO" id="GO:0006508">
    <property type="term" value="P:proteolysis"/>
    <property type="evidence" value="ECO:0007669"/>
    <property type="project" value="UniProtKB-KW"/>
</dbReference>
<keyword evidence="3" id="KW-0150">Chloroplast</keyword>
<proteinExistence type="inferred from homology"/>
<evidence type="ECO:0000256" key="9">
    <source>
        <dbReference type="ARBA" id="ARBA00022989"/>
    </source>
</evidence>
<keyword evidence="7" id="KW-0378">Hydrolase</keyword>
<keyword evidence="4" id="KW-0934">Plastid</keyword>
<comment type="similarity">
    <text evidence="2">Belongs to the peptidase M50B family.</text>
</comment>
<evidence type="ECO:0000256" key="5">
    <source>
        <dbReference type="ARBA" id="ARBA00022670"/>
    </source>
</evidence>
<dbReference type="AlphaFoldDB" id="A0A072UGQ6"/>
<reference evidence="13 15" key="2">
    <citation type="journal article" date="2014" name="BMC Genomics">
        <title>An improved genome release (version Mt4.0) for the model legume Medicago truncatula.</title>
        <authorList>
            <person name="Tang H."/>
            <person name="Krishnakumar V."/>
            <person name="Bidwell S."/>
            <person name="Rosen B."/>
            <person name="Chan A."/>
            <person name="Zhou S."/>
            <person name="Gentzbittel L."/>
            <person name="Childs K.L."/>
            <person name="Yandell M."/>
            <person name="Gundlach H."/>
            <person name="Mayer K.F."/>
            <person name="Schwartz D.C."/>
            <person name="Town C.D."/>
        </authorList>
    </citation>
    <scope>GENOME REANNOTATION</scope>
    <source>
        <strain evidence="13">A17</strain>
        <strain evidence="14 15">cv. Jemalong A17</strain>
    </source>
</reference>
<dbReference type="HOGENOM" id="CLU_2174758_0_0_1"/>
<keyword evidence="5" id="KW-0645">Protease</keyword>
<dbReference type="PANTHER" id="PTHR31412">
    <property type="entry name" value="ZINC METALLOPROTEASE EGY1"/>
    <property type="match status" value="1"/>
</dbReference>
<comment type="subcellular location">
    <subcellularLocation>
        <location evidence="1">Plastid</location>
        <location evidence="1">Chloroplast membrane</location>
        <topology evidence="1">Multi-pass membrane protein</topology>
    </subcellularLocation>
</comment>
<reference evidence="13 15" key="1">
    <citation type="journal article" date="2011" name="Nature">
        <title>The Medicago genome provides insight into the evolution of rhizobial symbioses.</title>
        <authorList>
            <person name="Young N.D."/>
            <person name="Debelle F."/>
            <person name="Oldroyd G.E."/>
            <person name="Geurts R."/>
            <person name="Cannon S.B."/>
            <person name="Udvardi M.K."/>
            <person name="Benedito V.A."/>
            <person name="Mayer K.F."/>
            <person name="Gouzy J."/>
            <person name="Schoof H."/>
            <person name="Van de Peer Y."/>
            <person name="Proost S."/>
            <person name="Cook D.R."/>
            <person name="Meyers B.C."/>
            <person name="Spannagl M."/>
            <person name="Cheung F."/>
            <person name="De Mita S."/>
            <person name="Krishnakumar V."/>
            <person name="Gundlach H."/>
            <person name="Zhou S."/>
            <person name="Mudge J."/>
            <person name="Bharti A.K."/>
            <person name="Murray J.D."/>
            <person name="Naoumkina M.A."/>
            <person name="Rosen B."/>
            <person name="Silverstein K.A."/>
            <person name="Tang H."/>
            <person name="Rombauts S."/>
            <person name="Zhao P.X."/>
            <person name="Zhou P."/>
            <person name="Barbe V."/>
            <person name="Bardou P."/>
            <person name="Bechner M."/>
            <person name="Bellec A."/>
            <person name="Berger A."/>
            <person name="Berges H."/>
            <person name="Bidwell S."/>
            <person name="Bisseling T."/>
            <person name="Choisne N."/>
            <person name="Couloux A."/>
            <person name="Denny R."/>
            <person name="Deshpande S."/>
            <person name="Dai X."/>
            <person name="Doyle J.J."/>
            <person name="Dudez A.M."/>
            <person name="Farmer A.D."/>
            <person name="Fouteau S."/>
            <person name="Franken C."/>
            <person name="Gibelin C."/>
            <person name="Gish J."/>
            <person name="Goldstein S."/>
            <person name="Gonzalez A.J."/>
            <person name="Green P.J."/>
            <person name="Hallab A."/>
            <person name="Hartog M."/>
            <person name="Hua A."/>
            <person name="Humphray S.J."/>
            <person name="Jeong D.H."/>
            <person name="Jing Y."/>
            <person name="Jocker A."/>
            <person name="Kenton S.M."/>
            <person name="Kim D.J."/>
            <person name="Klee K."/>
            <person name="Lai H."/>
            <person name="Lang C."/>
            <person name="Lin S."/>
            <person name="Macmil S.L."/>
            <person name="Magdelenat G."/>
            <person name="Matthews L."/>
            <person name="McCorrison J."/>
            <person name="Monaghan E.L."/>
            <person name="Mun J.H."/>
            <person name="Najar F.Z."/>
            <person name="Nicholson C."/>
            <person name="Noirot C."/>
            <person name="O'Bleness M."/>
            <person name="Paule C.R."/>
            <person name="Poulain J."/>
            <person name="Prion F."/>
            <person name="Qin B."/>
            <person name="Qu C."/>
            <person name="Retzel E.F."/>
            <person name="Riddle C."/>
            <person name="Sallet E."/>
            <person name="Samain S."/>
            <person name="Samson N."/>
            <person name="Sanders I."/>
            <person name="Saurat O."/>
            <person name="Scarpelli C."/>
            <person name="Schiex T."/>
            <person name="Segurens B."/>
            <person name="Severin A.J."/>
            <person name="Sherrier D.J."/>
            <person name="Shi R."/>
            <person name="Sims S."/>
            <person name="Singer S.R."/>
            <person name="Sinharoy S."/>
            <person name="Sterck L."/>
            <person name="Viollet A."/>
            <person name="Wang B.B."/>
            <person name="Wang K."/>
            <person name="Wang M."/>
            <person name="Wang X."/>
            <person name="Warfsmann J."/>
            <person name="Weissenbach J."/>
            <person name="White D.D."/>
            <person name="White J.D."/>
            <person name="Wiley G.B."/>
            <person name="Wincker P."/>
            <person name="Xing Y."/>
            <person name="Yang L."/>
            <person name="Yao Z."/>
            <person name="Ying F."/>
            <person name="Zhai J."/>
            <person name="Zhou L."/>
            <person name="Zuber A."/>
            <person name="Denarie J."/>
            <person name="Dixon R.A."/>
            <person name="May G.D."/>
            <person name="Schwartz D.C."/>
            <person name="Rogers J."/>
            <person name="Quetier F."/>
            <person name="Town C.D."/>
            <person name="Roe B.A."/>
        </authorList>
    </citation>
    <scope>NUCLEOTIDE SEQUENCE [LARGE SCALE GENOMIC DNA]</scope>
    <source>
        <strain evidence="13">A17</strain>
        <strain evidence="14 15">cv. Jemalong A17</strain>
    </source>
</reference>
<dbReference type="GO" id="GO:0008237">
    <property type="term" value="F:metallopeptidase activity"/>
    <property type="evidence" value="ECO:0007669"/>
    <property type="project" value="UniProtKB-KW"/>
</dbReference>
<accession>A0A072UGQ6</accession>
<name>A0A072UGQ6_MEDTR</name>
<gene>
    <name evidence="13" type="ordered locus">MTR_6g011370</name>
</gene>
<dbReference type="STRING" id="3880.A0A072UGQ6"/>
<keyword evidence="15" id="KW-1185">Reference proteome</keyword>
<sequence>MALSLYGATKSRNGSPISVNKYEQYLSAVAFAVTTFGTVALMSGFFLKPVATLDDYLANAVPLFGGFLSILGVSEIRISRLVVGCGWWADLYCLEISRTDIDVAQISIYT</sequence>
<dbReference type="EMBL" id="CM001222">
    <property type="protein sequence ID" value="KEH24970.1"/>
    <property type="molecule type" value="Genomic_DNA"/>
</dbReference>
<evidence type="ECO:0000256" key="11">
    <source>
        <dbReference type="ARBA" id="ARBA00023136"/>
    </source>
</evidence>
<evidence type="ECO:0000256" key="10">
    <source>
        <dbReference type="ARBA" id="ARBA00023049"/>
    </source>
</evidence>
<evidence type="ECO:0000256" key="7">
    <source>
        <dbReference type="ARBA" id="ARBA00022801"/>
    </source>
</evidence>
<reference evidence="14" key="3">
    <citation type="submission" date="2015-04" db="UniProtKB">
        <authorList>
            <consortium name="EnsemblPlants"/>
        </authorList>
    </citation>
    <scope>IDENTIFICATION</scope>
    <source>
        <strain evidence="14">cv. Jemalong A17</strain>
    </source>
</reference>
<keyword evidence="9 12" id="KW-1133">Transmembrane helix</keyword>
<keyword evidence="8" id="KW-0809">Transit peptide</keyword>
<feature type="transmembrane region" description="Helical" evidence="12">
    <location>
        <begin position="25"/>
        <end position="44"/>
    </location>
</feature>
<evidence type="ECO:0000313" key="14">
    <source>
        <dbReference type="EnsemblPlants" id="KEH24970"/>
    </source>
</evidence>
<evidence type="ECO:0000256" key="1">
    <source>
        <dbReference type="ARBA" id="ARBA00004508"/>
    </source>
</evidence>
<evidence type="ECO:0000256" key="4">
    <source>
        <dbReference type="ARBA" id="ARBA00022640"/>
    </source>
</evidence>
<evidence type="ECO:0000256" key="12">
    <source>
        <dbReference type="SAM" id="Phobius"/>
    </source>
</evidence>
<evidence type="ECO:0000313" key="13">
    <source>
        <dbReference type="EMBL" id="KEH24970.1"/>
    </source>
</evidence>
<evidence type="ECO:0000256" key="3">
    <source>
        <dbReference type="ARBA" id="ARBA00022528"/>
    </source>
</evidence>
<organism evidence="13 15">
    <name type="scientific">Medicago truncatula</name>
    <name type="common">Barrel medic</name>
    <name type="synonym">Medicago tribuloides</name>
    <dbReference type="NCBI Taxonomy" id="3880"/>
    <lineage>
        <taxon>Eukaryota</taxon>
        <taxon>Viridiplantae</taxon>
        <taxon>Streptophyta</taxon>
        <taxon>Embryophyta</taxon>
        <taxon>Tracheophyta</taxon>
        <taxon>Spermatophyta</taxon>
        <taxon>Magnoliopsida</taxon>
        <taxon>eudicotyledons</taxon>
        <taxon>Gunneridae</taxon>
        <taxon>Pentapetalae</taxon>
        <taxon>rosids</taxon>
        <taxon>fabids</taxon>
        <taxon>Fabales</taxon>
        <taxon>Fabaceae</taxon>
        <taxon>Papilionoideae</taxon>
        <taxon>50 kb inversion clade</taxon>
        <taxon>NPAAA clade</taxon>
        <taxon>Hologalegina</taxon>
        <taxon>IRL clade</taxon>
        <taxon>Trifolieae</taxon>
        <taxon>Medicago</taxon>
    </lineage>
</organism>
<evidence type="ECO:0000256" key="8">
    <source>
        <dbReference type="ARBA" id="ARBA00022946"/>
    </source>
</evidence>
<keyword evidence="11 12" id="KW-0472">Membrane</keyword>
<keyword evidence="6 12" id="KW-0812">Transmembrane</keyword>
<protein>
    <submittedName>
        <fullName evidence="13">Transmembrane protein, putative</fullName>
    </submittedName>
</protein>
<evidence type="ECO:0000256" key="6">
    <source>
        <dbReference type="ARBA" id="ARBA00022692"/>
    </source>
</evidence>
<feature type="transmembrane region" description="Helical" evidence="12">
    <location>
        <begin position="56"/>
        <end position="73"/>
    </location>
</feature>
<evidence type="ECO:0000256" key="2">
    <source>
        <dbReference type="ARBA" id="ARBA00007931"/>
    </source>
</evidence>
<dbReference type="GO" id="GO:0031969">
    <property type="term" value="C:chloroplast membrane"/>
    <property type="evidence" value="ECO:0007669"/>
    <property type="project" value="UniProtKB-SubCell"/>
</dbReference>